<accession>A0AAJ0CRF7</accession>
<dbReference type="Gene3D" id="3.40.630.10">
    <property type="entry name" value="Zn peptidases"/>
    <property type="match status" value="1"/>
</dbReference>
<protein>
    <submittedName>
        <fullName evidence="1">Uncharacterized protein</fullName>
    </submittedName>
</protein>
<evidence type="ECO:0000313" key="1">
    <source>
        <dbReference type="EMBL" id="KAK2598167.1"/>
    </source>
</evidence>
<dbReference type="Gene3D" id="3.50.30.30">
    <property type="match status" value="1"/>
</dbReference>
<keyword evidence="2" id="KW-1185">Reference proteome</keyword>
<dbReference type="EMBL" id="JASWJB010000098">
    <property type="protein sequence ID" value="KAK2598167.1"/>
    <property type="molecule type" value="Genomic_DNA"/>
</dbReference>
<dbReference type="Proteomes" id="UP001251528">
    <property type="component" value="Unassembled WGS sequence"/>
</dbReference>
<organism evidence="1 2">
    <name type="scientific">Conoideocrella luteorostrata</name>
    <dbReference type="NCBI Taxonomy" id="1105319"/>
    <lineage>
        <taxon>Eukaryota</taxon>
        <taxon>Fungi</taxon>
        <taxon>Dikarya</taxon>
        <taxon>Ascomycota</taxon>
        <taxon>Pezizomycotina</taxon>
        <taxon>Sordariomycetes</taxon>
        <taxon>Hypocreomycetidae</taxon>
        <taxon>Hypocreales</taxon>
        <taxon>Clavicipitaceae</taxon>
        <taxon>Conoideocrella</taxon>
    </lineage>
</organism>
<comment type="caution">
    <text evidence="1">The sequence shown here is derived from an EMBL/GenBank/DDBJ whole genome shotgun (WGS) entry which is preliminary data.</text>
</comment>
<dbReference type="SUPFAM" id="SSF53187">
    <property type="entry name" value="Zn-dependent exopeptidases"/>
    <property type="match status" value="1"/>
</dbReference>
<evidence type="ECO:0000313" key="2">
    <source>
        <dbReference type="Proteomes" id="UP001251528"/>
    </source>
</evidence>
<gene>
    <name evidence="1" type="ORF">QQS21_005718</name>
</gene>
<proteinExistence type="predicted"/>
<sequence length="484" mass="52908">MSRWSSFCRVVVPYGLALQAIAGIGFHLDYSAEIDFLIGLGPRLTGSPAHNVLIEHIEKALTDMGLETKSDNYKFEYMTEPSAPPSLFVDGKHIEIASVYPYSGLTNVSGVTSKLIEIGPAMDWHLAEGSIAVLPLSNPPVSYSTVLRTWDPSKMWKGEVRNPLLSTNNLGQSLAAAKEAGVKAVILAWDKTISPSNAQNQYLPCRFLFAGLPAAFVSGRDSKDILAAAQANQSATFTLASQLRSGTSSRTLYAAVKGKNATKSHESVLIITHTDGTNVIEENGHIGMLQLVQDTVRKQPHRTHVFVFTTGHLRIPSFSQSVAATSRWLDDHPELWAGGPGQHRAVAGLAIEHLGPVEFVDDIKSQSYTSTGKAQPEILYASTRELAALTDREWRGADPAFVRVLNPSNLTQFGEGAALSDKGIPNVSLATGPLYLFATWEGDEHDLLDMKSFTRQVESFRRLRGRLDVMDSTSIICDQRYEER</sequence>
<reference evidence="1" key="1">
    <citation type="submission" date="2023-06" db="EMBL/GenBank/DDBJ databases">
        <title>Conoideocrella luteorostrata (Hypocreales: Clavicipitaceae), a potential biocontrol fungus for elongate hemlock scale in United States Christmas tree production areas.</title>
        <authorList>
            <person name="Barrett H."/>
            <person name="Lovett B."/>
            <person name="Macias A.M."/>
            <person name="Stajich J.E."/>
            <person name="Kasson M.T."/>
        </authorList>
    </citation>
    <scope>NUCLEOTIDE SEQUENCE</scope>
    <source>
        <strain evidence="1">ARSEF 14590</strain>
    </source>
</reference>
<name>A0AAJ0CRF7_9HYPO</name>
<dbReference type="AlphaFoldDB" id="A0AAJ0CRF7"/>